<dbReference type="InterPro" id="IPR018368">
    <property type="entry name" value="ClpA/B_CS1"/>
</dbReference>
<dbReference type="AlphaFoldDB" id="A0A9D2G1H9"/>
<dbReference type="SMART" id="SM00382">
    <property type="entry name" value="AAA"/>
    <property type="match status" value="2"/>
</dbReference>
<protein>
    <submittedName>
        <fullName evidence="9">ATP-dependent Clp protease ATP-binding subunit</fullName>
    </submittedName>
</protein>
<dbReference type="InterPro" id="IPR028299">
    <property type="entry name" value="ClpA/B_CS2"/>
</dbReference>
<dbReference type="PROSITE" id="PS51903">
    <property type="entry name" value="CLP_R"/>
    <property type="match status" value="1"/>
</dbReference>
<reference evidence="9" key="1">
    <citation type="journal article" date="2021" name="PeerJ">
        <title>Extensive microbial diversity within the chicken gut microbiome revealed by metagenomics and culture.</title>
        <authorList>
            <person name="Gilroy R."/>
            <person name="Ravi A."/>
            <person name="Getino M."/>
            <person name="Pursley I."/>
            <person name="Horton D.L."/>
            <person name="Alikhan N.F."/>
            <person name="Baker D."/>
            <person name="Gharbi K."/>
            <person name="Hall N."/>
            <person name="Watson M."/>
            <person name="Adriaenssens E.M."/>
            <person name="Foster-Nyarko E."/>
            <person name="Jarju S."/>
            <person name="Secka A."/>
            <person name="Antonio M."/>
            <person name="Oren A."/>
            <person name="Chaudhuri R.R."/>
            <person name="La Ragione R."/>
            <person name="Hildebrand F."/>
            <person name="Pallen M.J."/>
        </authorList>
    </citation>
    <scope>NUCLEOTIDE SEQUENCE</scope>
    <source>
        <strain evidence="9">CHK169-4300</strain>
    </source>
</reference>
<dbReference type="GO" id="GO:0005524">
    <property type="term" value="F:ATP binding"/>
    <property type="evidence" value="ECO:0007669"/>
    <property type="project" value="UniProtKB-KW"/>
</dbReference>
<dbReference type="GO" id="GO:0034605">
    <property type="term" value="P:cellular response to heat"/>
    <property type="evidence" value="ECO:0007669"/>
    <property type="project" value="TreeGrafter"/>
</dbReference>
<keyword evidence="3 6" id="KW-0067">ATP-binding</keyword>
<dbReference type="PRINTS" id="PR00300">
    <property type="entry name" value="CLPPROTEASEA"/>
</dbReference>
<dbReference type="GO" id="GO:0008233">
    <property type="term" value="F:peptidase activity"/>
    <property type="evidence" value="ECO:0007669"/>
    <property type="project" value="UniProtKB-KW"/>
</dbReference>
<dbReference type="Proteomes" id="UP000824106">
    <property type="component" value="Unassembled WGS sequence"/>
</dbReference>
<evidence type="ECO:0000256" key="3">
    <source>
        <dbReference type="ARBA" id="ARBA00022840"/>
    </source>
</evidence>
<evidence type="ECO:0000259" key="8">
    <source>
        <dbReference type="PROSITE" id="PS51903"/>
    </source>
</evidence>
<dbReference type="PANTHER" id="PTHR11638:SF175">
    <property type="entry name" value="ATP-DEPENDENT CLP PROTEASE, ATP-BINDING SUBUNIT CLPC"/>
    <property type="match status" value="1"/>
</dbReference>
<dbReference type="Gene3D" id="1.10.8.60">
    <property type="match status" value="2"/>
</dbReference>
<accession>A0A9D2G1H9</accession>
<dbReference type="PROSITE" id="PS00870">
    <property type="entry name" value="CLPAB_1"/>
    <property type="match status" value="1"/>
</dbReference>
<keyword evidence="4 6" id="KW-0143">Chaperone</keyword>
<dbReference type="GO" id="GO:0016887">
    <property type="term" value="F:ATP hydrolysis activity"/>
    <property type="evidence" value="ECO:0007669"/>
    <property type="project" value="InterPro"/>
</dbReference>
<evidence type="ECO:0000256" key="2">
    <source>
        <dbReference type="ARBA" id="ARBA00022741"/>
    </source>
</evidence>
<dbReference type="InterPro" id="IPR019489">
    <property type="entry name" value="Clp_ATPase_C"/>
</dbReference>
<feature type="region of interest" description="Disordered" evidence="7">
    <location>
        <begin position="814"/>
        <end position="835"/>
    </location>
</feature>
<feature type="compositionally biased region" description="Basic residues" evidence="7">
    <location>
        <begin position="160"/>
        <end position="169"/>
    </location>
</feature>
<dbReference type="EMBL" id="DXAZ01000016">
    <property type="protein sequence ID" value="HIZ70390.1"/>
    <property type="molecule type" value="Genomic_DNA"/>
</dbReference>
<evidence type="ECO:0000256" key="6">
    <source>
        <dbReference type="RuleBase" id="RU004432"/>
    </source>
</evidence>
<dbReference type="Pfam" id="PF02861">
    <property type="entry name" value="Clp_N"/>
    <property type="match status" value="2"/>
</dbReference>
<dbReference type="GO" id="GO:0005737">
    <property type="term" value="C:cytoplasm"/>
    <property type="evidence" value="ECO:0007669"/>
    <property type="project" value="TreeGrafter"/>
</dbReference>
<dbReference type="SMART" id="SM01086">
    <property type="entry name" value="ClpB_D2-small"/>
    <property type="match status" value="1"/>
</dbReference>
<dbReference type="InterPro" id="IPR004176">
    <property type="entry name" value="Clp_R_N"/>
</dbReference>
<evidence type="ECO:0000313" key="10">
    <source>
        <dbReference type="Proteomes" id="UP000824106"/>
    </source>
</evidence>
<keyword evidence="2 6" id="KW-0547">Nucleotide-binding</keyword>
<dbReference type="Pfam" id="PF07724">
    <property type="entry name" value="AAA_2"/>
    <property type="match status" value="1"/>
</dbReference>
<comment type="caution">
    <text evidence="9">The sequence shown here is derived from an EMBL/GenBank/DDBJ whole genome shotgun (WGS) entry which is preliminary data.</text>
</comment>
<dbReference type="Gene3D" id="3.40.50.300">
    <property type="entry name" value="P-loop containing nucleotide triphosphate hydrolases"/>
    <property type="match status" value="2"/>
</dbReference>
<dbReference type="PROSITE" id="PS00871">
    <property type="entry name" value="CLPAB_2"/>
    <property type="match status" value="1"/>
</dbReference>
<dbReference type="InterPro" id="IPR027417">
    <property type="entry name" value="P-loop_NTPase"/>
</dbReference>
<dbReference type="Gene3D" id="4.10.860.10">
    <property type="entry name" value="UVR domain"/>
    <property type="match status" value="1"/>
</dbReference>
<gene>
    <name evidence="9" type="ORF">H9808_01220</name>
</gene>
<keyword evidence="9" id="KW-0645">Protease</keyword>
<comment type="similarity">
    <text evidence="6">Belongs to the ClpA/ClpB family.</text>
</comment>
<dbReference type="SUPFAM" id="SSF81923">
    <property type="entry name" value="Double Clp-N motif"/>
    <property type="match status" value="1"/>
</dbReference>
<reference evidence="9" key="2">
    <citation type="submission" date="2021-04" db="EMBL/GenBank/DDBJ databases">
        <authorList>
            <person name="Gilroy R."/>
        </authorList>
    </citation>
    <scope>NUCLEOTIDE SEQUENCE</scope>
    <source>
        <strain evidence="9">CHK169-4300</strain>
    </source>
</reference>
<dbReference type="GO" id="GO:0006508">
    <property type="term" value="P:proteolysis"/>
    <property type="evidence" value="ECO:0007669"/>
    <property type="project" value="UniProtKB-KW"/>
</dbReference>
<dbReference type="InterPro" id="IPR001270">
    <property type="entry name" value="ClpA/B"/>
</dbReference>
<dbReference type="SUPFAM" id="SSF52540">
    <property type="entry name" value="P-loop containing nucleoside triphosphate hydrolases"/>
    <property type="match status" value="2"/>
</dbReference>
<feature type="compositionally biased region" description="Polar residues" evidence="7">
    <location>
        <begin position="170"/>
        <end position="179"/>
    </location>
</feature>
<keyword evidence="1 5" id="KW-0677">Repeat</keyword>
<dbReference type="Pfam" id="PF10431">
    <property type="entry name" value="ClpB_D2-small"/>
    <property type="match status" value="1"/>
</dbReference>
<feature type="domain" description="Clp R" evidence="8">
    <location>
        <begin position="1"/>
        <end position="151"/>
    </location>
</feature>
<dbReference type="PANTHER" id="PTHR11638">
    <property type="entry name" value="ATP-DEPENDENT CLP PROTEASE"/>
    <property type="match status" value="1"/>
</dbReference>
<feature type="region of interest" description="Disordered" evidence="7">
    <location>
        <begin position="149"/>
        <end position="181"/>
    </location>
</feature>
<sequence length="835" mass="93703">MKETFTNRAKKALQNAQNEAKLLRHRTVGTEHLLLGLITEQDGIAGKTLRETSLTAEDVRDEIEHLVDYGPMSKNDDFTHEDVILPYSPRSRQVMAYAADEARRLNSPLVGTEHILLGLLRDENILSSQIMKNLNLSLSQVRQNVSKKLGISYNSDSRKSRNKTNKKRMNQNQSKTPTLDSLARDLTQAAREDKLDPIVGRNTEVRRITQILSRRTKNNPILVGEPGVGKTAIAEGFAQKIVEGVVPPSLMNKRLMALDMGSLVAGTKYRGEFEERMKKIIDEIYEDGEVILFIDELHTLIGAGGAEGAIDASNILKPALARGELQTIGATTLDEYQKYIEKDAALERRFASVRVDAPSQEETIAILQGLKERYENHHNVLLTDEALKAAVIYSSRYIQSQELPDKAIDLMDESAAKVRLDLSDEVTPHQNEMDKLTELVQAKEKAITDQNFEQAAQIRQQEIEQAEKIEKLMKNDEVERPSVYADDIADVVAQWTGIPVHEMKETESNRLMNMESSLHERVIGQEDAVSAIARAVRRARSGIKDPNRPIGSFMFLGPTGVGKTELAKALAEVMFGSEDDLIRIDMSEYMEKYTTSRLVGSPPGYVGYDEGGQLTEKIRNKPYSVILLDEIEKAHPDVFNILLQVLDDGVLTDGKGRKVDFKNTIIIMSSNIGATALRDEKEVGFGAADRRFDHEAMESKIREEMKQHFRPEFLNRIDEAIVFHALEKEQLREIVRLLTNDLIEQLAEQEIDLRITPAALDILADEGYDPEYGARPLRRAIQTNVEDMLSDELISGRVKAGDKITVGASQGEITLRHRKSSTQTDNDNEKIKVTS</sequence>
<proteinExistence type="inferred from homology"/>
<evidence type="ECO:0000256" key="1">
    <source>
        <dbReference type="ARBA" id="ARBA00022737"/>
    </source>
</evidence>
<evidence type="ECO:0000256" key="5">
    <source>
        <dbReference type="PROSITE-ProRule" id="PRU01251"/>
    </source>
</evidence>
<dbReference type="FunFam" id="3.40.50.300:FF:000010">
    <property type="entry name" value="Chaperone clpB 1, putative"/>
    <property type="match status" value="1"/>
</dbReference>
<dbReference type="InterPro" id="IPR003959">
    <property type="entry name" value="ATPase_AAA_core"/>
</dbReference>
<evidence type="ECO:0000256" key="4">
    <source>
        <dbReference type="ARBA" id="ARBA00023186"/>
    </source>
</evidence>
<dbReference type="InterPro" id="IPR036628">
    <property type="entry name" value="Clp_N_dom_sf"/>
</dbReference>
<organism evidence="9 10">
    <name type="scientific">Candidatus Atopostipes pullistercoris</name>
    <dbReference type="NCBI Taxonomy" id="2838467"/>
    <lineage>
        <taxon>Bacteria</taxon>
        <taxon>Bacillati</taxon>
        <taxon>Bacillota</taxon>
        <taxon>Bacilli</taxon>
        <taxon>Lactobacillales</taxon>
        <taxon>Carnobacteriaceae</taxon>
        <taxon>Atopostipes</taxon>
    </lineage>
</organism>
<dbReference type="InterPro" id="IPR003593">
    <property type="entry name" value="AAA+_ATPase"/>
</dbReference>
<dbReference type="Pfam" id="PF17871">
    <property type="entry name" value="AAA_lid_9"/>
    <property type="match status" value="1"/>
</dbReference>
<dbReference type="CDD" id="cd00009">
    <property type="entry name" value="AAA"/>
    <property type="match status" value="1"/>
</dbReference>
<keyword evidence="9" id="KW-0378">Hydrolase</keyword>
<dbReference type="FunFam" id="3.40.50.300:FF:000025">
    <property type="entry name" value="ATP-dependent Clp protease subunit"/>
    <property type="match status" value="1"/>
</dbReference>
<dbReference type="Gene3D" id="1.10.1780.10">
    <property type="entry name" value="Clp, N-terminal domain"/>
    <property type="match status" value="1"/>
</dbReference>
<dbReference type="CDD" id="cd19499">
    <property type="entry name" value="RecA-like_ClpB_Hsp104-like"/>
    <property type="match status" value="1"/>
</dbReference>
<dbReference type="InterPro" id="IPR041546">
    <property type="entry name" value="ClpA/ClpB_AAA_lid"/>
</dbReference>
<dbReference type="Pfam" id="PF00004">
    <property type="entry name" value="AAA"/>
    <property type="match status" value="1"/>
</dbReference>
<evidence type="ECO:0000313" key="9">
    <source>
        <dbReference type="EMBL" id="HIZ70390.1"/>
    </source>
</evidence>
<dbReference type="InterPro" id="IPR050130">
    <property type="entry name" value="ClpA_ClpB"/>
</dbReference>
<evidence type="ECO:0000256" key="7">
    <source>
        <dbReference type="SAM" id="MobiDB-lite"/>
    </source>
</evidence>
<name>A0A9D2G1H9_9LACT</name>